<evidence type="ECO:0000256" key="6">
    <source>
        <dbReference type="ARBA" id="ARBA00022553"/>
    </source>
</evidence>
<dbReference type="EMBL" id="JAVYAA010000003">
    <property type="protein sequence ID" value="MDT8977373.1"/>
    <property type="molecule type" value="Genomic_DNA"/>
</dbReference>
<feature type="region of interest" description="N-terminal hotdog fold" evidence="9">
    <location>
        <begin position="1396"/>
        <end position="1526"/>
    </location>
</feature>
<dbReference type="InterPro" id="IPR054514">
    <property type="entry name" value="RhiE-like_linker"/>
</dbReference>
<dbReference type="InterPro" id="IPR042104">
    <property type="entry name" value="PKS_dehydratase_sf"/>
</dbReference>
<feature type="region of interest" description="C-terminal hotdog fold" evidence="9">
    <location>
        <begin position="4787"/>
        <end position="4936"/>
    </location>
</feature>
<evidence type="ECO:0000256" key="4">
    <source>
        <dbReference type="ARBA" id="ARBA00022450"/>
    </source>
</evidence>
<feature type="domain" description="Carrier" evidence="11">
    <location>
        <begin position="3890"/>
        <end position="3967"/>
    </location>
</feature>
<dbReference type="Pfam" id="PF00550">
    <property type="entry name" value="PP-binding"/>
    <property type="match status" value="4"/>
</dbReference>
<dbReference type="PANTHER" id="PTHR43775:SF37">
    <property type="entry name" value="SI:DKEY-61P9.11"/>
    <property type="match status" value="1"/>
</dbReference>
<keyword evidence="5" id="KW-0963">Cytoplasm</keyword>
<dbReference type="PROSITE" id="PS52019">
    <property type="entry name" value="PKS_MFAS_DH"/>
    <property type="match status" value="3"/>
</dbReference>
<feature type="domain" description="Carrier" evidence="11">
    <location>
        <begin position="2330"/>
        <end position="2407"/>
    </location>
</feature>
<dbReference type="SMART" id="SM00825">
    <property type="entry name" value="PKS_KS"/>
    <property type="match status" value="3"/>
</dbReference>
<feature type="region of interest" description="C-terminal hotdog fold" evidence="9">
    <location>
        <begin position="3223"/>
        <end position="3373"/>
    </location>
</feature>
<dbReference type="Pfam" id="PF21394">
    <property type="entry name" value="Beta-ketacyl_N"/>
    <property type="match status" value="3"/>
</dbReference>
<dbReference type="InterPro" id="IPR036291">
    <property type="entry name" value="NAD(P)-bd_dom_sf"/>
</dbReference>
<evidence type="ECO:0000313" key="15">
    <source>
        <dbReference type="Proteomes" id="UP001250538"/>
    </source>
</evidence>
<dbReference type="InterPro" id="IPR009081">
    <property type="entry name" value="PP-bd_ACP"/>
</dbReference>
<dbReference type="InterPro" id="IPR049552">
    <property type="entry name" value="PKS_DH_N"/>
</dbReference>
<dbReference type="InterPro" id="IPR020807">
    <property type="entry name" value="PKS_DH"/>
</dbReference>
<evidence type="ECO:0000256" key="2">
    <source>
        <dbReference type="ARBA" id="ARBA00004496"/>
    </source>
</evidence>
<keyword evidence="7" id="KW-0808">Transferase</keyword>
<comment type="pathway">
    <text evidence="3">Antibiotic biosynthesis; bacillaene biosynthesis.</text>
</comment>
<feature type="active site" description="Proton acceptor; for dehydratase activity" evidence="9">
    <location>
        <position position="4681"/>
    </location>
</feature>
<dbReference type="Gene3D" id="3.40.47.10">
    <property type="match status" value="3"/>
</dbReference>
<name>A0AAJ2JUM6_9BACL</name>
<evidence type="ECO:0000256" key="3">
    <source>
        <dbReference type="ARBA" id="ARBA00004789"/>
    </source>
</evidence>
<feature type="active site" description="Proton donor; for dehydratase activity" evidence="9">
    <location>
        <position position="1605"/>
    </location>
</feature>
<comment type="function">
    <text evidence="1">Involved in some intermediate steps for the synthesis of the antibiotic polyketide bacillaene which is involved in secondary metabolism.</text>
</comment>
<reference evidence="15" key="1">
    <citation type="submission" date="2023-09" db="EMBL/GenBank/DDBJ databases">
        <title>Paenibacillus sp. chi10 Genome sequencing and assembly.</title>
        <authorList>
            <person name="Kim I."/>
        </authorList>
    </citation>
    <scope>NUCLEOTIDE SEQUENCE [LARGE SCALE GENOMIC DNA]</scope>
    <source>
        <strain evidence="15">chi10</strain>
    </source>
</reference>
<dbReference type="InterPro" id="IPR018201">
    <property type="entry name" value="Ketoacyl_synth_AS"/>
</dbReference>
<dbReference type="InterPro" id="IPR020841">
    <property type="entry name" value="PKS_Beta-ketoAc_synthase_dom"/>
</dbReference>
<evidence type="ECO:0000256" key="9">
    <source>
        <dbReference type="PROSITE-ProRule" id="PRU01363"/>
    </source>
</evidence>
<evidence type="ECO:0000259" key="11">
    <source>
        <dbReference type="PROSITE" id="PS50075"/>
    </source>
</evidence>
<evidence type="ECO:0000256" key="1">
    <source>
        <dbReference type="ARBA" id="ARBA00003299"/>
    </source>
</evidence>
<dbReference type="SMART" id="SM01294">
    <property type="entry name" value="PKS_PP_betabranch"/>
    <property type="match status" value="1"/>
</dbReference>
<dbReference type="InterPro" id="IPR020806">
    <property type="entry name" value="PKS_PP-bd"/>
</dbReference>
<dbReference type="InterPro" id="IPR014030">
    <property type="entry name" value="Ketoacyl_synth_N"/>
</dbReference>
<dbReference type="Pfam" id="PF08659">
    <property type="entry name" value="KR"/>
    <property type="match status" value="3"/>
</dbReference>
<dbReference type="PANTHER" id="PTHR43775">
    <property type="entry name" value="FATTY ACID SYNTHASE"/>
    <property type="match status" value="1"/>
</dbReference>
<evidence type="ECO:0000259" key="13">
    <source>
        <dbReference type="PROSITE" id="PS52019"/>
    </source>
</evidence>
<feature type="domain" description="Ketosynthase family 3 (KS3)" evidence="12">
    <location>
        <begin position="781"/>
        <end position="1222"/>
    </location>
</feature>
<dbReference type="InterPro" id="IPR014031">
    <property type="entry name" value="Ketoacyl_synth_C"/>
</dbReference>
<dbReference type="InterPro" id="IPR006162">
    <property type="entry name" value="Ppantetheine_attach_site"/>
</dbReference>
<feature type="domain" description="Ketosynthase family 3 (KS3)" evidence="12">
    <location>
        <begin position="2464"/>
        <end position="2900"/>
    </location>
</feature>
<gene>
    <name evidence="14" type="ORF">RQP50_14140</name>
</gene>
<accession>A0AAJ2JUM6</accession>
<feature type="region of interest" description="N-terminal hotdog fold" evidence="9">
    <location>
        <begin position="4652"/>
        <end position="4769"/>
    </location>
</feature>
<dbReference type="CDD" id="cd00833">
    <property type="entry name" value="PKS"/>
    <property type="match status" value="3"/>
</dbReference>
<dbReference type="InterPro" id="IPR013968">
    <property type="entry name" value="PKS_KR"/>
</dbReference>
<dbReference type="InterPro" id="IPR049490">
    <property type="entry name" value="C883_1060-like_KR_N"/>
</dbReference>
<dbReference type="Pfam" id="PF14765">
    <property type="entry name" value="PS-DH"/>
    <property type="match status" value="3"/>
</dbReference>
<dbReference type="PROSITE" id="PS00606">
    <property type="entry name" value="KS3_1"/>
    <property type="match status" value="3"/>
</dbReference>
<keyword evidence="6" id="KW-0597">Phosphoprotein</keyword>
<feature type="domain" description="PKS/mFAS DH" evidence="13">
    <location>
        <begin position="3084"/>
        <end position="3373"/>
    </location>
</feature>
<feature type="region of interest" description="N-terminal hotdog fold" evidence="9">
    <location>
        <begin position="3084"/>
        <end position="3205"/>
    </location>
</feature>
<dbReference type="SUPFAM" id="SSF51735">
    <property type="entry name" value="NAD(P)-binding Rossmann-fold domains"/>
    <property type="match status" value="4"/>
</dbReference>
<dbReference type="SMART" id="SM00822">
    <property type="entry name" value="PKS_KR"/>
    <property type="match status" value="3"/>
</dbReference>
<evidence type="ECO:0000256" key="5">
    <source>
        <dbReference type="ARBA" id="ARBA00022490"/>
    </source>
</evidence>
<dbReference type="PROSITE" id="PS00012">
    <property type="entry name" value="PHOSPHOPANTETHEINE"/>
    <property type="match status" value="1"/>
</dbReference>
<dbReference type="RefSeq" id="WP_315745800.1">
    <property type="nucleotide sequence ID" value="NZ_JAVYAA010000003.1"/>
</dbReference>
<evidence type="ECO:0000256" key="7">
    <source>
        <dbReference type="ARBA" id="ARBA00022679"/>
    </source>
</evidence>
<proteinExistence type="predicted"/>
<dbReference type="InterPro" id="IPR016039">
    <property type="entry name" value="Thiolase-like"/>
</dbReference>
<dbReference type="Gene3D" id="1.10.1240.100">
    <property type="match status" value="3"/>
</dbReference>
<dbReference type="SUPFAM" id="SSF47336">
    <property type="entry name" value="ACP-like"/>
    <property type="match status" value="4"/>
</dbReference>
<dbReference type="FunFam" id="3.40.47.10:FF:000019">
    <property type="entry name" value="Polyketide synthase type I"/>
    <property type="match status" value="3"/>
</dbReference>
<feature type="active site" description="Proton acceptor; for dehydratase activity" evidence="9">
    <location>
        <position position="3113"/>
    </location>
</feature>
<feature type="active site" description="Proton donor; for dehydratase activity" evidence="9">
    <location>
        <position position="4848"/>
    </location>
</feature>
<dbReference type="PROSITE" id="PS50075">
    <property type="entry name" value="CARRIER"/>
    <property type="match status" value="4"/>
</dbReference>
<keyword evidence="8" id="KW-0677">Repeat</keyword>
<feature type="active site" description="Proton acceptor; for dehydratase activity" evidence="9">
    <location>
        <position position="1432"/>
    </location>
</feature>
<feature type="active site" description="Proton donor; for dehydratase activity" evidence="9">
    <location>
        <position position="3285"/>
    </location>
</feature>
<dbReference type="Pfam" id="PF21089">
    <property type="entry name" value="PKS_DH_N"/>
    <property type="match status" value="3"/>
</dbReference>
<dbReference type="Gene3D" id="1.10.1200.10">
    <property type="entry name" value="ACP-like"/>
    <property type="match status" value="4"/>
</dbReference>
<evidence type="ECO:0000313" key="14">
    <source>
        <dbReference type="EMBL" id="MDT8977373.1"/>
    </source>
</evidence>
<dbReference type="CDD" id="cd08953">
    <property type="entry name" value="KR_2_SDR_x"/>
    <property type="match status" value="3"/>
</dbReference>
<organism evidence="14 15">
    <name type="scientific">Paenibacillus suaedae</name>
    <dbReference type="NCBI Taxonomy" id="3077233"/>
    <lineage>
        <taxon>Bacteria</taxon>
        <taxon>Bacillati</taxon>
        <taxon>Bacillota</taxon>
        <taxon>Bacilli</taxon>
        <taxon>Bacillales</taxon>
        <taxon>Paenibacillaceae</taxon>
        <taxon>Paenibacillus</taxon>
    </lineage>
</organism>
<dbReference type="InterPro" id="IPR049900">
    <property type="entry name" value="PKS_mFAS_DH"/>
</dbReference>
<feature type="domain" description="PKS/mFAS DH" evidence="13">
    <location>
        <begin position="4652"/>
        <end position="4936"/>
    </location>
</feature>
<dbReference type="Pfam" id="PF00109">
    <property type="entry name" value="ketoacyl-synt"/>
    <property type="match status" value="3"/>
</dbReference>
<keyword evidence="4" id="KW-0596">Phosphopantetheine</keyword>
<sequence>MAKKKTNESLLSILGDILSEEYLDKPTEQSTSSKNEAPLVETQPETLDKLRQQDEERVEIHVNHTFHEDSLAECVEVMNMEDVHDFGIQRSETPWFSEQRSILEQVKKRVITAAEGYRHINELLQKYQGSVNHLTHSGGELDVGYFQEEWIESEPDTRKNAALFHRILFFDTDGLAGDALAVGLKMQDSPARVMIVRPGSSFRELGPDHFEVNPVVKEDYQQLVQIMVARNIIPDKIIHWWSRTTYGGYASSTLQQQLDQGVFSLLYITQSLMEQKLGRKVSLDYVYSGTEVQPQYAAVNGFVKTLRLENPDFAYKTVGIQNQEEAVGSEFYTAVAGIIAGEIGMNDIEVRYNGKRRLVKQYRKLENPDQSEDGSVRLKDKGIYLITGGAGGLGLVFAEYLAQKVAATFILIGRSELTVEKNKKIQKMGSSGSEIIYIPADISSKTDVDQLISQVKSRFYRIDGIIHSAGIYQNGLILKKSKEEMDKVLDSKIWGTVYLDEALRDERLDFFIVCSSLAGEFGKVGQSDYAFGNSFLDHFVKIREQFRKQNKRHGKAVSINWPLWEEGGMTLEREEQRSLWEQMGMKSLPTREGLASLDFAMRYDYDQIIVTYGDQSRIFPHLSRSTKQPETPQYPAQQTMVAQELYHPTEALLKEILVNEIGLSADKLDSSTNFEKYGIDSIVVNRFNAEIEKKLGALPKTLLFEYHSVNALTEYLVKNQTAKLAEFFGATQSGTEHTGAVLETRGWKALTPISFQGKNMSYQTQTSPLPAGDIAADGTMSTEIAIIGLNGRYPGANDLEEFWTNLTVGKDSITEIPPQRWDLAKYYDSNFDNVKEGKMYCKWGGFIEDFDKFEPLFFNISPREAEAMDPQERIFLETVWATLEDAGYSFNKLRKLAPKENGLDVGVFVGATSNTYPQAAMEEWANGNMVTFSSSPWSIANRISYVFNFHGPSMPIDTACSSSLIAIHLACESLRNGECSLAVAGGVNLYLHPSKYVGMSQAKMLSPTGICSSFGDKADGMVPGEGVGAVLLKPLHRAVADQDHIYAVIKGSAVNHGGKTNGYSVPNPNAQARLLLDAFQKSGVDPLTISYIEAHGTGTTLGDPIEIAGLTKAVRHYTDKKHFCAIGSVKSNIGHLESAAGIAGLTKILLQMKYRQLLPSIHTERLNPNIDFENSPFFVQRKLEHWTEPEMEIDNEIKTCPRRAGISSFGAGGSNAHLLLEEYSHAPRDIPATTEPQLFLLSAKNEARIKQYAKRLREFLQATPIDLNPADVAYTLQVGREPMEERLAIVATEVNSLIQSLTHFLEDHSDPAVIFWGNWKRNKETQTQPSGDHLSHMLKNRELHELGRIWAQGTEVDWLGLYSGVRPRIVSLPTYPFDGKRYWLSQTGRKTDEQCHQLSGQIHPLVHRNHSTLEEQKFSTTLTGMEFFTEDHRVNGRKVLPGVAYIEMALTAGKLSSNRPVTGMRNLVWIRPAMLVETPEGTQPFQLNISLYGGQDEVKYQVWSGTEPEKRILHVQGGLVYANPSEPLDSAEFIDLDALKNRLFQSMDDQSCYQLYEQSGLRYGTRFRAIRKLYYRKSEVLADLELPAQIASEYGKYQLNPALMDGALQSIIALKDTSTDDAAKTYVPFELNEVRIYGSLPRKCYAHVIMQDYSGNSPVRRYNVQIADETGKVLVSLKNFSFRVLEQESREAVVSNGMAERLYFQGQWKKADLGQSASPLKLDRTMVVFDTDDQFPAAMQQVYGFGTRIIHVKPGRMYQSLDNFRYEINPDSSEDYGRLIVELQQNNLTPDIFIHRWSQVLFNKDSEVLQNTLRTGFYALFHLIHALLENLSGRKIQLLYLYPSSSGSKYSSGIQPQYAAVSGFVRSVHAECPDLICKVIEDGTARNPSGILTQSGMLELELETYNADEMEIRYDDTGRWVKEIREFVPTVSSEPVASQISPFKPNGVYLITGGAGGLGLNIANCLARHSRVKLVLSGRSDLDAARELRIREMEDLGAEVIYVKADISKSDQASRLVQTVKSRFGTIHGVIHCAGVIHDNSIRRKTLTETEKVLAPKVFGTIFLDEALVDETLDFFVMFSSLAAVTGNPGQSDYAFANGFIGQYAAMRSQEPRLGKVLAIHWPLWEDGGMKVNDATAAMLRGAVGMKPINAASGFQIMMEGLGRPESEITVIEGDSGKIRRFFSRKSAPVTSGSAAIPPQVALNEDRLLQRIQRDFATGVADILKISPGEIDIEADLSEFGFDSVTFTQYSNLLNERFNLGIMPSDLFEFRSLISFSKEMLARYQTQFLIAYENSAGTASVEEQEVLESIETVDPLCKSTIVSNNMESEQLLLNIQRDLLAGVVKILKISEEDVDVHAEMSEFGFDSVTFTQFSNLLNDQFNIGVTPSLFFEHRSLDSFARAILAEYEPQLDKYYQDTIASVAATTAEPESKATVVEDRKTSPMSRFTNCGTGSAPEPARTVDGNYIAIIGMSGVMPQSEDFEEFWRNIEAERDLITEIPADRWDWKACYGDPKEHNKTNIKWGGFMKEVDKFDAQFFGISPREAEMMDPQQRIFLEVVWKTIEDAGYKASDLAGTKLGLFVGVSSADYADLLKESGIGIQAQTATGNFHSVLPNRISYLLDFHGPSEPVDTACSSSLVAIHRAVEAIRNGDCSEAIAGGINVIASPSTYITFGKAGMLCEDGRCKTFDQRANGYVRGEGAAAIFLKPLHRAIAEGDHVYGVIRGTAVNHGGHTNSLTAPNPIAQADLLIDAWRKSGLDPRRATYIEAHGTGTSLGDPIEINGLKKAFDQLYRDWNCEKPVLPHCGLGSIKTNIGHLESASGIAGIIKVLLAMQHGKLPSNIHFQERNPYIQLQDSPFYIVNQTLPWKRLQDETGTEIPRVAGVSSFGFGGVNAHIIIEEGAVSMPAADPVIGRRHVMVLSAKNTERLRAYAARMLAFFEANPKLSDEFLVNIAYTLQTGRESMDERLAWVVSNRSELIETLTAYCSGQMVPAMMQGNIRANKGKTGITQDGSGKESLNSLLQRRELTALADLWIQGVDVDWKGLYRETAPTRLSLPVYPFVKERYWIPHVAKPVNQSGSNKLHVLIDSNESTLEEQCYRKTFSGEEFFIKDHSNILPGVVYMEMLRVAGNLANRSAQVKKLKNIIWVSPIAVNPGEPKQVTIGLYPEGDQIRFEVSHRGDDSSRQDESYTVHCQGRLIYENGVSIPAQPEFVDVSAVKERCQGGKEEADAYYQNLENIGVHFGHRFKGIQAFYCNQNEALSEVGIPPELEAGVEDYLLHPTLTDGGLQTVVVWAYYNGADPNTVYLPFVLGEVELVRPGERITYVYAKKMPGQENLDPVASRYQVWLLDRQGQVVIKLTDYSVSALNVDAAKGGAGKAVNTDLICARSLWENRPLKNSNPVLGESFGTLLLFDLGNHTAVRLQKMLSGFHQVILVKPGRSFTELPDDTFEIRPTCPEDYRKLLGLLHERKKTPQKVLHLWSQESFTGRGDTLADQLARSIDSMLYVSRAYLETHPGLNVKLLYVYFEALRGEKGVGTQYLIQPQYSAVGGFAKTNRMENPNLHIKTIGYRIAPTPDSLNEGEVEWMLREFTQGNPEDIELRYQDGQRWVRTWREFIPDAASFSDLPLRERGVYLITGGTGGLGLIFAEYLAKKCRAKLVLTGRTPVLSPELLMKIKGLEAAGAEVTYISADLSSRNAVMDLISRVKHRFSGIHGIIHSAGVIRDSLIREKNLEDFEAVLAPKVYGAVYLDEATHSEQLDFFALFSSITAVTGNVGQSDYAYANSFLDGFAAWRGEQNRPGKTLSLNWPLWMNGGMQVDHKIQNMLANLGMTPISNETGLNAFETALGESMSQFVFLQGDLSKLRRLLRLEIPQQVPATGTQPGHGQGESLLPQIRKELIHIMAGILKYDEAKLKLDDNMSGIGFDSITLTELANHLNETFKIDITPALFFKHTTPGALALCLINEHHEAMARYFHKKSPLAAEKPSRYQSENPAELKTQPNIGFRSRFENMSLPRNEGYDNTPEPVAVIGMSGVMPQSDDLDEFWRNMESQQDLITEIPEDRWNWEAIYGEPNGESFQTNIKWGGFMREVDKFDPLFFGIAPRDAEMMDPQERIMIEVVWKTIWDAGYKAKDFSGTQTGMFIGVSNADYKELLIKENKTPVVTHSLLANRISYLLDIHGPSEPVDTACSSSLVAINRAVEAIQSGNCEMALAGGINIIVSPNLYVYQSASGMLSQDGRCKTFDKRANGYVRGEGAGAILLKPLHKALADGDHIYVVIKASSVNHGGHATSLTAPNAGAQADLLTDVYQKAGIDPSTVSYIETHGTGTSLGDPVEIEALKDAFRNLYQKWGLQNPPTPHCGLGAVKTNIGHLESASGIAGFLKVMLSLKYKKLPPVLHFEELNPYIKLEGSPFYIIQQTQPWEPLVDSSGQEIPRRAGISSFGIGGVNAHIVLEEHQNTIDLSGTYSGQPHIVVFSAKNQDQLQVYLRSMLDDVQKMLAGSGVGHPNRFLPSIAFTLQTGRDAMEERVALVVSSLEELVDKLQQYLQGEPVIENLFSGNTKPDLGKPPLLSEGKSWNSFVQALITEGKYVQIAQLWVTGNEIDWNICHEGKNPGRVPLPPYPFARERYWLPGSVEKSGLIEQHRLYPSAKLHPCIDRNTSTLREQKFSTLLSGDEYFLRDHVIDKHKVLPGAVYLEMARAAAEIAGEQPVAKLKNIMWVQPFRAGDDSQTLDICLVPEHNVVAIEFVTHAGVGSMIHAQGQAIFTTDQSVTPKDERINIETIKQRSIQTVIDDMMYQKLQVIGIEFGLSFRTQRYIYRNETEVLSYLELPSCLQEGLADYGLHPVLMDGALQTVVHLARDFAAGEGALMLPFSIEELEIFGPIPAHCYAYVTFSNTESPGNLGLQTFDIQIAAMDGQVVAKIQKYAIREFHPLESGDSAKQYSALDNGDNASVDEAIRDLLYRLEKGEMQVEEVNRLLEVLK</sequence>
<protein>
    <submittedName>
        <fullName evidence="14">SDR family NAD(P)-dependent oxidoreductase</fullName>
    </submittedName>
</protein>
<dbReference type="SUPFAM" id="SSF53901">
    <property type="entry name" value="Thiolase-like"/>
    <property type="match status" value="3"/>
</dbReference>
<dbReference type="SMART" id="SM00823">
    <property type="entry name" value="PKS_PP"/>
    <property type="match status" value="4"/>
</dbReference>
<dbReference type="InterPro" id="IPR036736">
    <property type="entry name" value="ACP-like_sf"/>
</dbReference>
<dbReference type="PROSITE" id="PS52004">
    <property type="entry name" value="KS3_2"/>
    <property type="match status" value="3"/>
</dbReference>
<feature type="domain" description="PKS/mFAS DH" evidence="13">
    <location>
        <begin position="1396"/>
        <end position="1691"/>
    </location>
</feature>
<feature type="domain" description="Carrier" evidence="11">
    <location>
        <begin position="647"/>
        <end position="720"/>
    </location>
</feature>
<evidence type="ECO:0000259" key="12">
    <source>
        <dbReference type="PROSITE" id="PS52004"/>
    </source>
</evidence>
<dbReference type="Gene3D" id="3.40.50.720">
    <property type="entry name" value="NAD(P)-binding Rossmann-like Domain"/>
    <property type="match status" value="3"/>
</dbReference>
<dbReference type="Gene3D" id="3.10.129.110">
    <property type="entry name" value="Polyketide synthase dehydratase"/>
    <property type="match status" value="3"/>
</dbReference>
<dbReference type="GO" id="GO:0004312">
    <property type="term" value="F:fatty acid synthase activity"/>
    <property type="evidence" value="ECO:0007669"/>
    <property type="project" value="TreeGrafter"/>
</dbReference>
<feature type="region of interest" description="Disordered" evidence="10">
    <location>
        <begin position="24"/>
        <end position="45"/>
    </location>
</feature>
<comment type="caution">
    <text evidence="14">The sequence shown here is derived from an EMBL/GenBank/DDBJ whole genome shotgun (WGS) entry which is preliminary data.</text>
</comment>
<dbReference type="GO" id="GO:0006633">
    <property type="term" value="P:fatty acid biosynthetic process"/>
    <property type="evidence" value="ECO:0007669"/>
    <property type="project" value="InterPro"/>
</dbReference>
<comment type="subcellular location">
    <subcellularLocation>
        <location evidence="2">Cytoplasm</location>
    </subcellularLocation>
</comment>
<dbReference type="Proteomes" id="UP001250538">
    <property type="component" value="Unassembled WGS sequence"/>
</dbReference>
<dbReference type="Pfam" id="PF02801">
    <property type="entry name" value="Ketoacyl-synt_C"/>
    <property type="match status" value="3"/>
</dbReference>
<dbReference type="InterPro" id="IPR049551">
    <property type="entry name" value="PKS_DH_C"/>
</dbReference>
<keyword evidence="15" id="KW-1185">Reference proteome</keyword>
<evidence type="ECO:0000256" key="10">
    <source>
        <dbReference type="SAM" id="MobiDB-lite"/>
    </source>
</evidence>
<dbReference type="InterPro" id="IPR057326">
    <property type="entry name" value="KR_dom"/>
</dbReference>
<feature type="domain" description="Ketosynthase family 3 (KS3)" evidence="12">
    <location>
        <begin position="4024"/>
        <end position="4455"/>
    </location>
</feature>
<dbReference type="SMART" id="SM00826">
    <property type="entry name" value="PKS_DH"/>
    <property type="match status" value="2"/>
</dbReference>
<dbReference type="Pfam" id="PF22336">
    <property type="entry name" value="RhiE-like_linker"/>
    <property type="match status" value="3"/>
</dbReference>
<dbReference type="InterPro" id="IPR050091">
    <property type="entry name" value="PKS_NRPS_Biosynth_Enz"/>
</dbReference>
<evidence type="ECO:0000256" key="8">
    <source>
        <dbReference type="ARBA" id="ARBA00022737"/>
    </source>
</evidence>
<dbReference type="GO" id="GO:0005737">
    <property type="term" value="C:cytoplasm"/>
    <property type="evidence" value="ECO:0007669"/>
    <property type="project" value="UniProtKB-SubCell"/>
</dbReference>
<dbReference type="GO" id="GO:0031177">
    <property type="term" value="F:phosphopantetheine binding"/>
    <property type="evidence" value="ECO:0007669"/>
    <property type="project" value="InterPro"/>
</dbReference>
<dbReference type="GO" id="GO:0004315">
    <property type="term" value="F:3-oxoacyl-[acyl-carrier-protein] synthase activity"/>
    <property type="evidence" value="ECO:0007669"/>
    <property type="project" value="InterPro"/>
</dbReference>
<feature type="domain" description="Carrier" evidence="11">
    <location>
        <begin position="2207"/>
        <end position="2284"/>
    </location>
</feature>
<feature type="region of interest" description="C-terminal hotdog fold" evidence="9">
    <location>
        <begin position="1544"/>
        <end position="1691"/>
    </location>
</feature>